<reference evidence="2 3" key="1">
    <citation type="journal article" date="2020" name="Mol. Plant">
        <title>The Chromosome-Based Rubber Tree Genome Provides New Insights into Spurge Genome Evolution and Rubber Biosynthesis.</title>
        <authorList>
            <person name="Liu J."/>
            <person name="Shi C."/>
            <person name="Shi C.C."/>
            <person name="Li W."/>
            <person name="Zhang Q.J."/>
            <person name="Zhang Y."/>
            <person name="Li K."/>
            <person name="Lu H.F."/>
            <person name="Shi C."/>
            <person name="Zhu S.T."/>
            <person name="Xiao Z.Y."/>
            <person name="Nan H."/>
            <person name="Yue Y."/>
            <person name="Zhu X.G."/>
            <person name="Wu Y."/>
            <person name="Hong X.N."/>
            <person name="Fan G.Y."/>
            <person name="Tong Y."/>
            <person name="Zhang D."/>
            <person name="Mao C.L."/>
            <person name="Liu Y.L."/>
            <person name="Hao S.J."/>
            <person name="Liu W.Q."/>
            <person name="Lv M.Q."/>
            <person name="Zhang H.B."/>
            <person name="Liu Y."/>
            <person name="Hu-Tang G.R."/>
            <person name="Wang J.P."/>
            <person name="Wang J.H."/>
            <person name="Sun Y.H."/>
            <person name="Ni S.B."/>
            <person name="Chen W.B."/>
            <person name="Zhang X.C."/>
            <person name="Jiao Y.N."/>
            <person name="Eichler E.E."/>
            <person name="Li G.H."/>
            <person name="Liu X."/>
            <person name="Gao L.Z."/>
        </authorList>
    </citation>
    <scope>NUCLEOTIDE SEQUENCE [LARGE SCALE GENOMIC DNA]</scope>
    <source>
        <strain evidence="3">cv. GT1</strain>
        <tissue evidence="2">Leaf</tissue>
    </source>
</reference>
<organism evidence="2 3">
    <name type="scientific">Hevea brasiliensis</name>
    <name type="common">Para rubber tree</name>
    <name type="synonym">Siphonia brasiliensis</name>
    <dbReference type="NCBI Taxonomy" id="3981"/>
    <lineage>
        <taxon>Eukaryota</taxon>
        <taxon>Viridiplantae</taxon>
        <taxon>Streptophyta</taxon>
        <taxon>Embryophyta</taxon>
        <taxon>Tracheophyta</taxon>
        <taxon>Spermatophyta</taxon>
        <taxon>Magnoliopsida</taxon>
        <taxon>eudicotyledons</taxon>
        <taxon>Gunneridae</taxon>
        <taxon>Pentapetalae</taxon>
        <taxon>rosids</taxon>
        <taxon>fabids</taxon>
        <taxon>Malpighiales</taxon>
        <taxon>Euphorbiaceae</taxon>
        <taxon>Crotonoideae</taxon>
        <taxon>Micrandreae</taxon>
        <taxon>Hevea</taxon>
    </lineage>
</organism>
<feature type="compositionally biased region" description="Basic residues" evidence="1">
    <location>
        <begin position="136"/>
        <end position="145"/>
    </location>
</feature>
<sequence length="205" mass="22812">MGGPKRGSQAKSGAQWACWACGPRGSSRRVDEARNEVHHAGVGACECWGERDRRTEMRFKRAQEDWARARRQTCGRGSNWRAGTPGARANEVHPPKILEVPGERERAHGQTKFKHGRELSARSTGRAQAASQPKTRFTRAGRRPKRGGDDNSNYAKNSKVPASAISLCRHLLLTVIQFMKVFFINKEEAKSLRIANLVVQLGTIL</sequence>
<name>A0A6A6NBH2_HEVBR</name>
<accession>A0A6A6NBH2</accession>
<protein>
    <submittedName>
        <fullName evidence="2">Uncharacterized protein</fullName>
    </submittedName>
</protein>
<evidence type="ECO:0000313" key="2">
    <source>
        <dbReference type="EMBL" id="KAF2322634.1"/>
    </source>
</evidence>
<evidence type="ECO:0000256" key="1">
    <source>
        <dbReference type="SAM" id="MobiDB-lite"/>
    </source>
</evidence>
<feature type="region of interest" description="Disordered" evidence="1">
    <location>
        <begin position="75"/>
        <end position="156"/>
    </location>
</feature>
<evidence type="ECO:0000313" key="3">
    <source>
        <dbReference type="Proteomes" id="UP000467840"/>
    </source>
</evidence>
<feature type="compositionally biased region" description="Basic and acidic residues" evidence="1">
    <location>
        <begin position="90"/>
        <end position="108"/>
    </location>
</feature>
<keyword evidence="3" id="KW-1185">Reference proteome</keyword>
<dbReference type="AlphaFoldDB" id="A0A6A6NBH2"/>
<dbReference type="Proteomes" id="UP000467840">
    <property type="component" value="Chromosome 11"/>
</dbReference>
<proteinExistence type="predicted"/>
<comment type="caution">
    <text evidence="2">The sequence shown here is derived from an EMBL/GenBank/DDBJ whole genome shotgun (WGS) entry which is preliminary data.</text>
</comment>
<gene>
    <name evidence="2" type="ORF">GH714_025603</name>
</gene>
<feature type="compositionally biased region" description="Polar residues" evidence="1">
    <location>
        <begin position="121"/>
        <end position="135"/>
    </location>
</feature>
<dbReference type="EMBL" id="JAAGAX010000002">
    <property type="protein sequence ID" value="KAF2322634.1"/>
    <property type="molecule type" value="Genomic_DNA"/>
</dbReference>